<evidence type="ECO:0000313" key="4">
    <source>
        <dbReference type="Proteomes" id="UP001501251"/>
    </source>
</evidence>
<keyword evidence="1" id="KW-0418">Kinase</keyword>
<keyword evidence="1" id="KW-0723">Serine/threonine-protein kinase</keyword>
<dbReference type="CDD" id="cd16936">
    <property type="entry name" value="HATPase_RsbW-like"/>
    <property type="match status" value="1"/>
</dbReference>
<dbReference type="Proteomes" id="UP001501251">
    <property type="component" value="Unassembled WGS sequence"/>
</dbReference>
<dbReference type="PANTHER" id="PTHR35526">
    <property type="entry name" value="ANTI-SIGMA-F FACTOR RSBW-RELATED"/>
    <property type="match status" value="1"/>
</dbReference>
<organism evidence="3 4">
    <name type="scientific">Streptosporangium oxazolinicum</name>
    <dbReference type="NCBI Taxonomy" id="909287"/>
    <lineage>
        <taxon>Bacteria</taxon>
        <taxon>Bacillati</taxon>
        <taxon>Actinomycetota</taxon>
        <taxon>Actinomycetes</taxon>
        <taxon>Streptosporangiales</taxon>
        <taxon>Streptosporangiaceae</taxon>
        <taxon>Streptosporangium</taxon>
    </lineage>
</organism>
<dbReference type="Pfam" id="PF13581">
    <property type="entry name" value="HATPase_c_2"/>
    <property type="match status" value="1"/>
</dbReference>
<name>A0ABP8A9X8_9ACTN</name>
<dbReference type="InterPro" id="IPR036890">
    <property type="entry name" value="HATPase_C_sf"/>
</dbReference>
<dbReference type="PANTHER" id="PTHR35526:SF3">
    <property type="entry name" value="ANTI-SIGMA-F FACTOR RSBW"/>
    <property type="match status" value="1"/>
</dbReference>
<keyword evidence="1" id="KW-0808">Transferase</keyword>
<evidence type="ECO:0000259" key="2">
    <source>
        <dbReference type="Pfam" id="PF13581"/>
    </source>
</evidence>
<proteinExistence type="predicted"/>
<reference evidence="4" key="1">
    <citation type="journal article" date="2019" name="Int. J. Syst. Evol. Microbiol.">
        <title>The Global Catalogue of Microorganisms (GCM) 10K type strain sequencing project: providing services to taxonomists for standard genome sequencing and annotation.</title>
        <authorList>
            <consortium name="The Broad Institute Genomics Platform"/>
            <consortium name="The Broad Institute Genome Sequencing Center for Infectious Disease"/>
            <person name="Wu L."/>
            <person name="Ma J."/>
        </authorList>
    </citation>
    <scope>NUCLEOTIDE SEQUENCE [LARGE SCALE GENOMIC DNA]</scope>
    <source>
        <strain evidence="4">JCM 17388</strain>
    </source>
</reference>
<dbReference type="EMBL" id="BAABAQ010000001">
    <property type="protein sequence ID" value="GAA4180518.1"/>
    <property type="molecule type" value="Genomic_DNA"/>
</dbReference>
<gene>
    <name evidence="3" type="ORF">GCM10022252_03540</name>
</gene>
<keyword evidence="4" id="KW-1185">Reference proteome</keyword>
<dbReference type="SUPFAM" id="SSF55874">
    <property type="entry name" value="ATPase domain of HSP90 chaperone/DNA topoisomerase II/histidine kinase"/>
    <property type="match status" value="1"/>
</dbReference>
<comment type="caution">
    <text evidence="3">The sequence shown here is derived from an EMBL/GenBank/DDBJ whole genome shotgun (WGS) entry which is preliminary data.</text>
</comment>
<sequence>MELLGTITLRGQDRSVTIARQCAAAVLESEGVPVDDCVLIISELVTNAVRHTASGHPNGTVILMISDAGPMVRVEVIDAGAPTVPMPRQPSEDADSGRGLFLVDRLSVMWGVRKLYTGGRAVWAMIERGKGD</sequence>
<feature type="domain" description="Histidine kinase/HSP90-like ATPase" evidence="2">
    <location>
        <begin position="14"/>
        <end position="107"/>
    </location>
</feature>
<dbReference type="InterPro" id="IPR003594">
    <property type="entry name" value="HATPase_dom"/>
</dbReference>
<evidence type="ECO:0000256" key="1">
    <source>
        <dbReference type="ARBA" id="ARBA00022527"/>
    </source>
</evidence>
<dbReference type="Gene3D" id="3.30.565.10">
    <property type="entry name" value="Histidine kinase-like ATPase, C-terminal domain"/>
    <property type="match status" value="1"/>
</dbReference>
<protein>
    <recommendedName>
        <fullName evidence="2">Histidine kinase/HSP90-like ATPase domain-containing protein</fullName>
    </recommendedName>
</protein>
<dbReference type="InterPro" id="IPR050267">
    <property type="entry name" value="Anti-sigma-factor_SerPK"/>
</dbReference>
<evidence type="ECO:0000313" key="3">
    <source>
        <dbReference type="EMBL" id="GAA4180518.1"/>
    </source>
</evidence>
<accession>A0ABP8A9X8</accession>